<feature type="non-terminal residue" evidence="1">
    <location>
        <position position="78"/>
    </location>
</feature>
<proteinExistence type="predicted"/>
<organism evidence="1 2">
    <name type="scientific">Plesiomonas shigelloides</name>
    <name type="common">Aeromonas shigelloides</name>
    <dbReference type="NCBI Taxonomy" id="703"/>
    <lineage>
        <taxon>Bacteria</taxon>
        <taxon>Pseudomonadati</taxon>
        <taxon>Pseudomonadota</taxon>
        <taxon>Gammaproteobacteria</taxon>
        <taxon>Enterobacterales</taxon>
        <taxon>Enterobacteriaceae</taxon>
        <taxon>Plesiomonas</taxon>
    </lineage>
</organism>
<gene>
    <name evidence="1" type="ORF">J2R62_18955</name>
</gene>
<reference evidence="1" key="1">
    <citation type="submission" date="2021-03" db="EMBL/GenBank/DDBJ databases">
        <title>Plesiomonas shigelloides zfcc0051, isolated from zebrafish feces.</title>
        <authorList>
            <person name="Vanderhoek Z."/>
            <person name="Gaulke C."/>
        </authorList>
    </citation>
    <scope>NUCLEOTIDE SEQUENCE</scope>
    <source>
        <strain evidence="1">Zfcc0051</strain>
    </source>
</reference>
<name>A0A8I2B7G1_PLESH</name>
<dbReference type="Proteomes" id="UP000664658">
    <property type="component" value="Unassembled WGS sequence"/>
</dbReference>
<dbReference type="AlphaFoldDB" id="A0A8I2B7G1"/>
<evidence type="ECO:0000313" key="1">
    <source>
        <dbReference type="EMBL" id="MBO1110187.1"/>
    </source>
</evidence>
<comment type="caution">
    <text evidence="1">The sequence shown here is derived from an EMBL/GenBank/DDBJ whole genome shotgun (WGS) entry which is preliminary data.</text>
</comment>
<sequence>MHYHKLKAGEIPGTYVVTEPVTESDLLRMTNTVARKRQTKGVSIAYTADTAERIQTLQQDSNHEDITMKYLDNQHSPL</sequence>
<evidence type="ECO:0000313" key="2">
    <source>
        <dbReference type="Proteomes" id="UP000664658"/>
    </source>
</evidence>
<dbReference type="EMBL" id="JAFNAA010000411">
    <property type="protein sequence ID" value="MBO1110187.1"/>
    <property type="molecule type" value="Genomic_DNA"/>
</dbReference>
<dbReference type="RefSeq" id="WP_207543012.1">
    <property type="nucleotide sequence ID" value="NZ_JAFNAA010000411.1"/>
</dbReference>
<accession>A0A8I2B7G1</accession>
<protein>
    <submittedName>
        <fullName evidence="1">Uncharacterized protein</fullName>
    </submittedName>
</protein>